<dbReference type="InParanoid" id="A0A2J6TE95"/>
<evidence type="ECO:0000313" key="2">
    <source>
        <dbReference type="Proteomes" id="UP000235371"/>
    </source>
</evidence>
<reference evidence="1 2" key="1">
    <citation type="submission" date="2016-04" db="EMBL/GenBank/DDBJ databases">
        <title>A degradative enzymes factory behind the ericoid mycorrhizal symbiosis.</title>
        <authorList>
            <consortium name="DOE Joint Genome Institute"/>
            <person name="Martino E."/>
            <person name="Morin E."/>
            <person name="Grelet G."/>
            <person name="Kuo A."/>
            <person name="Kohler A."/>
            <person name="Daghino S."/>
            <person name="Barry K."/>
            <person name="Choi C."/>
            <person name="Cichocki N."/>
            <person name="Clum A."/>
            <person name="Copeland A."/>
            <person name="Hainaut M."/>
            <person name="Haridas S."/>
            <person name="Labutti K."/>
            <person name="Lindquist E."/>
            <person name="Lipzen A."/>
            <person name="Khouja H.-R."/>
            <person name="Murat C."/>
            <person name="Ohm R."/>
            <person name="Olson A."/>
            <person name="Spatafora J."/>
            <person name="Veneault-Fourrey C."/>
            <person name="Henrissat B."/>
            <person name="Grigoriev I."/>
            <person name="Martin F."/>
            <person name="Perotto S."/>
        </authorList>
    </citation>
    <scope>NUCLEOTIDE SEQUENCE [LARGE SCALE GENOMIC DNA]</scope>
    <source>
        <strain evidence="1 2">E</strain>
    </source>
</reference>
<keyword evidence="2" id="KW-1185">Reference proteome</keyword>
<gene>
    <name evidence="1" type="ORF">K444DRAFT_526523</name>
</gene>
<dbReference type="GeneID" id="36582629"/>
<dbReference type="RefSeq" id="XP_024738226.1">
    <property type="nucleotide sequence ID" value="XM_024874549.1"/>
</dbReference>
<organism evidence="1 2">
    <name type="scientific">Hyaloscypha bicolor E</name>
    <dbReference type="NCBI Taxonomy" id="1095630"/>
    <lineage>
        <taxon>Eukaryota</taxon>
        <taxon>Fungi</taxon>
        <taxon>Dikarya</taxon>
        <taxon>Ascomycota</taxon>
        <taxon>Pezizomycotina</taxon>
        <taxon>Leotiomycetes</taxon>
        <taxon>Helotiales</taxon>
        <taxon>Hyaloscyphaceae</taxon>
        <taxon>Hyaloscypha</taxon>
        <taxon>Hyaloscypha bicolor</taxon>
    </lineage>
</organism>
<protein>
    <submittedName>
        <fullName evidence="1">Uncharacterized protein</fullName>
    </submittedName>
</protein>
<name>A0A2J6TE95_9HELO</name>
<accession>A0A2J6TE95</accession>
<dbReference type="Proteomes" id="UP000235371">
    <property type="component" value="Unassembled WGS sequence"/>
</dbReference>
<proteinExistence type="predicted"/>
<sequence length="232" mass="25721">SRLLDLVEIFREYTEFGRIRHTSTLLASQVANLENATKRIEIQARIQAKTAPTKPIQAIQAKPTWASIARNGTSTLTSSGSTRGTNTSTRDTSLYSIRNAKNTALSRKCTFLLAHIEQATSFSAISTRNSLNTAFRSKGIKGLVISMVSLSSRGNIIVNTTPEFNSDFLVSNIEIIKGVLPLVKSIQKGEPWYKVIIYSIPIREFNIPEGMDLVLEEIKTFNKGLEPISQPY</sequence>
<evidence type="ECO:0000313" key="1">
    <source>
        <dbReference type="EMBL" id="PMD61322.1"/>
    </source>
</evidence>
<dbReference type="AlphaFoldDB" id="A0A2J6TE95"/>
<dbReference type="STRING" id="1095630.A0A2J6TE95"/>
<dbReference type="OrthoDB" id="3558767at2759"/>
<feature type="non-terminal residue" evidence="1">
    <location>
        <position position="1"/>
    </location>
</feature>
<dbReference type="EMBL" id="KZ613786">
    <property type="protein sequence ID" value="PMD61322.1"/>
    <property type="molecule type" value="Genomic_DNA"/>
</dbReference>